<name>A0A9D1FCS5_9FIRM</name>
<organism evidence="6 7">
    <name type="scientific">Candidatus Avoscillospira avistercoris</name>
    <dbReference type="NCBI Taxonomy" id="2840707"/>
    <lineage>
        <taxon>Bacteria</taxon>
        <taxon>Bacillati</taxon>
        <taxon>Bacillota</taxon>
        <taxon>Clostridia</taxon>
        <taxon>Eubacteriales</taxon>
        <taxon>Oscillospiraceae</taxon>
        <taxon>Oscillospiraceae incertae sedis</taxon>
        <taxon>Candidatus Avoscillospira</taxon>
    </lineage>
</organism>
<dbReference type="AlphaFoldDB" id="A0A9D1FCS5"/>
<proteinExistence type="inferred from homology"/>
<evidence type="ECO:0000256" key="3">
    <source>
        <dbReference type="ARBA" id="ARBA00022729"/>
    </source>
</evidence>
<dbReference type="Gene3D" id="3.40.190.10">
    <property type="entry name" value="Periplasmic binding protein-like II"/>
    <property type="match status" value="2"/>
</dbReference>
<reference evidence="6" key="1">
    <citation type="submission" date="2020-10" db="EMBL/GenBank/DDBJ databases">
        <authorList>
            <person name="Gilroy R."/>
        </authorList>
    </citation>
    <scope>NUCLEOTIDE SEQUENCE</scope>
    <source>
        <strain evidence="6">ChiBcec16-1751</strain>
    </source>
</reference>
<evidence type="ECO:0000256" key="1">
    <source>
        <dbReference type="ARBA" id="ARBA00004418"/>
    </source>
</evidence>
<dbReference type="PANTHER" id="PTHR30024">
    <property type="entry name" value="ALIPHATIC SULFONATES-BINDING PROTEIN-RELATED"/>
    <property type="match status" value="1"/>
</dbReference>
<comment type="caution">
    <text evidence="6">The sequence shown here is derived from an EMBL/GenBank/DDBJ whole genome shotgun (WGS) entry which is preliminary data.</text>
</comment>
<accession>A0A9D1FCS5</accession>
<dbReference type="PROSITE" id="PS51257">
    <property type="entry name" value="PROKAR_LIPOPROTEIN"/>
    <property type="match status" value="1"/>
</dbReference>
<feature type="domain" description="SsuA/THI5-like" evidence="5">
    <location>
        <begin position="42"/>
        <end position="250"/>
    </location>
</feature>
<protein>
    <submittedName>
        <fullName evidence="6">ABC transporter substrate-binding protein</fullName>
    </submittedName>
</protein>
<feature type="chain" id="PRO_5038646592" evidence="4">
    <location>
        <begin position="20"/>
        <end position="328"/>
    </location>
</feature>
<dbReference type="InterPro" id="IPR015168">
    <property type="entry name" value="SsuA/THI5"/>
</dbReference>
<keyword evidence="3 4" id="KW-0732">Signal</keyword>
<comment type="subcellular location">
    <subcellularLocation>
        <location evidence="1">Periplasm</location>
    </subcellularLocation>
</comment>
<feature type="signal peptide" evidence="4">
    <location>
        <begin position="1"/>
        <end position="19"/>
    </location>
</feature>
<dbReference type="Pfam" id="PF09084">
    <property type="entry name" value="NMT1"/>
    <property type="match status" value="1"/>
</dbReference>
<evidence type="ECO:0000313" key="7">
    <source>
        <dbReference type="Proteomes" id="UP000886741"/>
    </source>
</evidence>
<dbReference type="Proteomes" id="UP000886741">
    <property type="component" value="Unassembled WGS sequence"/>
</dbReference>
<evidence type="ECO:0000256" key="4">
    <source>
        <dbReference type="SAM" id="SignalP"/>
    </source>
</evidence>
<dbReference type="EMBL" id="DVJJ01000173">
    <property type="protein sequence ID" value="HIS65896.1"/>
    <property type="molecule type" value="Genomic_DNA"/>
</dbReference>
<gene>
    <name evidence="6" type="ORF">IAA83_11125</name>
</gene>
<evidence type="ECO:0000256" key="2">
    <source>
        <dbReference type="ARBA" id="ARBA00010742"/>
    </source>
</evidence>
<dbReference type="PANTHER" id="PTHR30024:SF47">
    <property type="entry name" value="TAURINE-BINDING PERIPLASMIC PROTEIN"/>
    <property type="match status" value="1"/>
</dbReference>
<evidence type="ECO:0000259" key="5">
    <source>
        <dbReference type="Pfam" id="PF09084"/>
    </source>
</evidence>
<dbReference type="GO" id="GO:0042597">
    <property type="term" value="C:periplasmic space"/>
    <property type="evidence" value="ECO:0007669"/>
    <property type="project" value="UniProtKB-SubCell"/>
</dbReference>
<comment type="similarity">
    <text evidence="2">Belongs to the bacterial solute-binding protein SsuA/TauA family.</text>
</comment>
<evidence type="ECO:0000313" key="6">
    <source>
        <dbReference type="EMBL" id="HIS65896.1"/>
    </source>
</evidence>
<sequence>MKRIILGMTALVLLLSTLAGCGKKEDLTTVSVNEVTHSVFYAPFYAAMELGFFEEEGLKLELTNGGGADKVMTAVLSGQSDIGLAGPEACIYVHLEGREDAPKIFAQLTKRDGSFLVGRTDEEFSWENLKGTTILGGRKGGVPEMTLEYVMRQNGVIPHEDAVVDTSIQFNMMAGAFTGGTGDYVALFEPTATQVVQEGKGYILASIGQESGEIPYTAFFANESYMEEHPEIIESMTRAIARGQEWVLTHTAAEIAEAIEPQFPDTDLEILETVCQRHLDIDAWNATPVMEPDALDRLMDVMEQAGELSERVNFEDLVDNSWAEAVTE</sequence>
<reference evidence="6" key="2">
    <citation type="journal article" date="2021" name="PeerJ">
        <title>Extensive microbial diversity within the chicken gut microbiome revealed by metagenomics and culture.</title>
        <authorList>
            <person name="Gilroy R."/>
            <person name="Ravi A."/>
            <person name="Getino M."/>
            <person name="Pursley I."/>
            <person name="Horton D.L."/>
            <person name="Alikhan N.F."/>
            <person name="Baker D."/>
            <person name="Gharbi K."/>
            <person name="Hall N."/>
            <person name="Watson M."/>
            <person name="Adriaenssens E.M."/>
            <person name="Foster-Nyarko E."/>
            <person name="Jarju S."/>
            <person name="Secka A."/>
            <person name="Antonio M."/>
            <person name="Oren A."/>
            <person name="Chaudhuri R.R."/>
            <person name="La Ragione R."/>
            <person name="Hildebrand F."/>
            <person name="Pallen M.J."/>
        </authorList>
    </citation>
    <scope>NUCLEOTIDE SEQUENCE</scope>
    <source>
        <strain evidence="6">ChiBcec16-1751</strain>
    </source>
</reference>
<dbReference type="SUPFAM" id="SSF53850">
    <property type="entry name" value="Periplasmic binding protein-like II"/>
    <property type="match status" value="1"/>
</dbReference>